<dbReference type="Proteomes" id="UP001057402">
    <property type="component" value="Chromosome 4"/>
</dbReference>
<organism evidence="1 2">
    <name type="scientific">Melastoma candidum</name>
    <dbReference type="NCBI Taxonomy" id="119954"/>
    <lineage>
        <taxon>Eukaryota</taxon>
        <taxon>Viridiplantae</taxon>
        <taxon>Streptophyta</taxon>
        <taxon>Embryophyta</taxon>
        <taxon>Tracheophyta</taxon>
        <taxon>Spermatophyta</taxon>
        <taxon>Magnoliopsida</taxon>
        <taxon>eudicotyledons</taxon>
        <taxon>Gunneridae</taxon>
        <taxon>Pentapetalae</taxon>
        <taxon>rosids</taxon>
        <taxon>malvids</taxon>
        <taxon>Myrtales</taxon>
        <taxon>Melastomataceae</taxon>
        <taxon>Melastomatoideae</taxon>
        <taxon>Melastomateae</taxon>
        <taxon>Melastoma</taxon>
    </lineage>
</organism>
<accession>A0ACB9RI32</accession>
<evidence type="ECO:0000313" key="2">
    <source>
        <dbReference type="Proteomes" id="UP001057402"/>
    </source>
</evidence>
<proteinExistence type="predicted"/>
<comment type="caution">
    <text evidence="1">The sequence shown here is derived from an EMBL/GenBank/DDBJ whole genome shotgun (WGS) entry which is preliminary data.</text>
</comment>
<reference evidence="2" key="1">
    <citation type="journal article" date="2023" name="Front. Plant Sci.">
        <title>Chromosomal-level genome assembly of Melastoma candidum provides insights into trichome evolution.</title>
        <authorList>
            <person name="Zhong Y."/>
            <person name="Wu W."/>
            <person name="Sun C."/>
            <person name="Zou P."/>
            <person name="Liu Y."/>
            <person name="Dai S."/>
            <person name="Zhou R."/>
        </authorList>
    </citation>
    <scope>NUCLEOTIDE SEQUENCE [LARGE SCALE GENOMIC DNA]</scope>
</reference>
<name>A0ACB9RI32_9MYRT</name>
<dbReference type="EMBL" id="CM042883">
    <property type="protein sequence ID" value="KAI4375592.1"/>
    <property type="molecule type" value="Genomic_DNA"/>
</dbReference>
<keyword evidence="2" id="KW-1185">Reference proteome</keyword>
<gene>
    <name evidence="1" type="ORF">MLD38_013445</name>
</gene>
<evidence type="ECO:0000313" key="1">
    <source>
        <dbReference type="EMBL" id="KAI4375592.1"/>
    </source>
</evidence>
<sequence length="389" mass="44133">MEPISCGQEQRPISEKHGGKENGLSTTSKSRKKVDGGIRAWFHLTDAGLARWMDIGKQGIKRRTGLSARDLRILDPILAYPLVILARRRAVVVNLEHIKGVITAKDVWLLNAKDPAMAPFVESLKHLVIASNQDVSLVKTLEQESYPTLDELKLNITNFTFECLRQIKSRLLLLNNRVQKMKEELEHLLGDDNHMAEICLTDKLRLQEHGDNRSSDKADEDGDESNVSDDRIDEVAPADSASQSRNSLTKEIQRVKVTNHVDGGNKHHRSPELEKLLEEYLVRIDSTFNKVSKLKEHVHNMEDYLRLMLDDKQNSLLQTKILVRTATVVVLTVYIVFTGVMAINIQILLWQQDVVSNKNIPSANGAAMAFTIVSYLLLVGLYKYKWWLI</sequence>
<protein>
    <submittedName>
        <fullName evidence="1">Uncharacterized protein</fullName>
    </submittedName>
</protein>